<organism evidence="2 3">
    <name type="scientific">Postia placenta MAD-698-R-SB12</name>
    <dbReference type="NCBI Taxonomy" id="670580"/>
    <lineage>
        <taxon>Eukaryota</taxon>
        <taxon>Fungi</taxon>
        <taxon>Dikarya</taxon>
        <taxon>Basidiomycota</taxon>
        <taxon>Agaricomycotina</taxon>
        <taxon>Agaricomycetes</taxon>
        <taxon>Polyporales</taxon>
        <taxon>Adustoporiaceae</taxon>
        <taxon>Rhodonia</taxon>
    </lineage>
</organism>
<gene>
    <name evidence="2" type="ORF">POSPLADRAFT_1060899</name>
</gene>
<dbReference type="OrthoDB" id="3218112at2759"/>
<dbReference type="PROSITE" id="PS50097">
    <property type="entry name" value="BTB"/>
    <property type="match status" value="1"/>
</dbReference>
<name>A0A1X6MQJ6_9APHY</name>
<dbReference type="SUPFAM" id="SSF54695">
    <property type="entry name" value="POZ domain"/>
    <property type="match status" value="1"/>
</dbReference>
<sequence length="349" mass="39597">MSEPLRNKRPRVDSNDGAFVNHPSLYFEDGNVILSCGSTLFRVHRSLLSKHSPVFRDLLEDKEDQKQHYLRECIHVALSDTGEEMEALLNVIYDGLRFDLLRLTVDTFPTLANVFRMSTKYRIGRPREEIIQRIKRDWPSDLAMHDVKFEVLRRELMQQSAFLTQAGRIVANPQYNTAIMQNENGVIRPASVIALLRQGGCNTPEILAPLFYALSCDTWQFGGPAVGHHVAPLAHDDIERFIAGLERLRSAHASAASHCSLMLTPSHAESCLPGVRRYWSDLAGAMLRRTGRRRQPIEEWRDAAILASQPGYFSPYAVCGGCVRSLIAGMFEIRGRLWVQLPHFFELVQ</sequence>
<dbReference type="InterPro" id="IPR000210">
    <property type="entry name" value="BTB/POZ_dom"/>
</dbReference>
<dbReference type="CDD" id="cd18186">
    <property type="entry name" value="BTB_POZ_ZBTB_KLHL-like"/>
    <property type="match status" value="1"/>
</dbReference>
<proteinExistence type="predicted"/>
<dbReference type="Gene3D" id="3.30.710.10">
    <property type="entry name" value="Potassium Channel Kv1.1, Chain A"/>
    <property type="match status" value="1"/>
</dbReference>
<protein>
    <recommendedName>
        <fullName evidence="1">BTB domain-containing protein</fullName>
    </recommendedName>
</protein>
<evidence type="ECO:0000313" key="3">
    <source>
        <dbReference type="Proteomes" id="UP000194127"/>
    </source>
</evidence>
<accession>A0A1X6MQJ6</accession>
<dbReference type="Proteomes" id="UP000194127">
    <property type="component" value="Unassembled WGS sequence"/>
</dbReference>
<feature type="domain" description="BTB" evidence="1">
    <location>
        <begin position="30"/>
        <end position="95"/>
    </location>
</feature>
<dbReference type="SMART" id="SM00225">
    <property type="entry name" value="BTB"/>
    <property type="match status" value="1"/>
</dbReference>
<dbReference type="EMBL" id="KZ110605">
    <property type="protein sequence ID" value="OSX58413.1"/>
    <property type="molecule type" value="Genomic_DNA"/>
</dbReference>
<dbReference type="RefSeq" id="XP_024335207.1">
    <property type="nucleotide sequence ID" value="XM_024481313.1"/>
</dbReference>
<keyword evidence="3" id="KW-1185">Reference proteome</keyword>
<dbReference type="GeneID" id="36326263"/>
<dbReference type="Pfam" id="PF00651">
    <property type="entry name" value="BTB"/>
    <property type="match status" value="1"/>
</dbReference>
<dbReference type="STRING" id="670580.A0A1X6MQJ6"/>
<reference evidence="2 3" key="1">
    <citation type="submission" date="2017-04" db="EMBL/GenBank/DDBJ databases">
        <title>Genome Sequence of the Model Brown-Rot Fungus Postia placenta SB12.</title>
        <authorList>
            <consortium name="DOE Joint Genome Institute"/>
            <person name="Gaskell J."/>
            <person name="Kersten P."/>
            <person name="Larrondo L.F."/>
            <person name="Canessa P."/>
            <person name="Martinez D."/>
            <person name="Hibbett D."/>
            <person name="Schmoll M."/>
            <person name="Kubicek C.P."/>
            <person name="Martinez A.T."/>
            <person name="Yadav J."/>
            <person name="Master E."/>
            <person name="Magnuson J.K."/>
            <person name="James T."/>
            <person name="Yaver D."/>
            <person name="Berka R."/>
            <person name="Labutti K."/>
            <person name="Lipzen A."/>
            <person name="Aerts A."/>
            <person name="Barry K."/>
            <person name="Henrissat B."/>
            <person name="Blanchette R."/>
            <person name="Grigoriev I."/>
            <person name="Cullen D."/>
        </authorList>
    </citation>
    <scope>NUCLEOTIDE SEQUENCE [LARGE SCALE GENOMIC DNA]</scope>
    <source>
        <strain evidence="2 3">MAD-698-R-SB12</strain>
    </source>
</reference>
<evidence type="ECO:0000313" key="2">
    <source>
        <dbReference type="EMBL" id="OSX58413.1"/>
    </source>
</evidence>
<dbReference type="AlphaFoldDB" id="A0A1X6MQJ6"/>
<evidence type="ECO:0000259" key="1">
    <source>
        <dbReference type="PROSITE" id="PS50097"/>
    </source>
</evidence>
<dbReference type="InterPro" id="IPR011333">
    <property type="entry name" value="SKP1/BTB/POZ_sf"/>
</dbReference>